<comment type="caution">
    <text evidence="2">The sequence shown here is derived from an EMBL/GenBank/DDBJ whole genome shotgun (WGS) entry which is preliminary data.</text>
</comment>
<keyword evidence="3" id="KW-1185">Reference proteome</keyword>
<gene>
    <name evidence="2" type="ORF">RJ639_033495</name>
</gene>
<evidence type="ECO:0000313" key="2">
    <source>
        <dbReference type="EMBL" id="KAK3034152.1"/>
    </source>
</evidence>
<reference evidence="2" key="1">
    <citation type="submission" date="2022-12" db="EMBL/GenBank/DDBJ databases">
        <title>Draft genome assemblies for two species of Escallonia (Escalloniales).</title>
        <authorList>
            <person name="Chanderbali A."/>
            <person name="Dervinis C."/>
            <person name="Anghel I."/>
            <person name="Soltis D."/>
            <person name="Soltis P."/>
            <person name="Zapata F."/>
        </authorList>
    </citation>
    <scope>NUCLEOTIDE SEQUENCE</scope>
    <source>
        <strain evidence="2">UCBG64.0493</strain>
        <tissue evidence="2">Leaf</tissue>
    </source>
</reference>
<protein>
    <recommendedName>
        <fullName evidence="1">Reverse transcriptase Ty1/copia-type domain-containing protein</fullName>
    </recommendedName>
</protein>
<organism evidence="2 3">
    <name type="scientific">Escallonia herrerae</name>
    <dbReference type="NCBI Taxonomy" id="1293975"/>
    <lineage>
        <taxon>Eukaryota</taxon>
        <taxon>Viridiplantae</taxon>
        <taxon>Streptophyta</taxon>
        <taxon>Embryophyta</taxon>
        <taxon>Tracheophyta</taxon>
        <taxon>Spermatophyta</taxon>
        <taxon>Magnoliopsida</taxon>
        <taxon>eudicotyledons</taxon>
        <taxon>Gunneridae</taxon>
        <taxon>Pentapetalae</taxon>
        <taxon>asterids</taxon>
        <taxon>campanulids</taxon>
        <taxon>Escalloniales</taxon>
        <taxon>Escalloniaceae</taxon>
        <taxon>Escallonia</taxon>
    </lineage>
</organism>
<accession>A0AA88WU54</accession>
<evidence type="ECO:0000259" key="1">
    <source>
        <dbReference type="Pfam" id="PF07727"/>
    </source>
</evidence>
<dbReference type="Pfam" id="PF07727">
    <property type="entry name" value="RVT_2"/>
    <property type="match status" value="1"/>
</dbReference>
<dbReference type="AlphaFoldDB" id="A0AA88WU54"/>
<dbReference type="InterPro" id="IPR013103">
    <property type="entry name" value="RVT_2"/>
</dbReference>
<name>A0AA88WU54_9ASTE</name>
<proteinExistence type="predicted"/>
<dbReference type="EMBL" id="JAVXUP010000210">
    <property type="protein sequence ID" value="KAK3034152.1"/>
    <property type="molecule type" value="Genomic_DNA"/>
</dbReference>
<sequence length="202" mass="23408">MQWTVAISEEIKSLYKNQMLELVKPLVGQKIVGCKWVYEKNGRIPKMKDARYKARLVAKGFTQREGIDYNKIFSPVVKHTSIRALLAMVALYDLELKQLDVKKAFLYDIHEGFVIQDKEDHVCLLKKSNLQGSGIKLFNTFMTERGHTKSAYDSCVSHQRLVDGSHIYLMLYVDDMFNIAAKMMSDIKGLKEHLKREFEIKD</sequence>
<dbReference type="Proteomes" id="UP001188597">
    <property type="component" value="Unassembled WGS sequence"/>
</dbReference>
<evidence type="ECO:0000313" key="3">
    <source>
        <dbReference type="Proteomes" id="UP001188597"/>
    </source>
</evidence>
<feature type="domain" description="Reverse transcriptase Ty1/copia-type" evidence="1">
    <location>
        <begin position="18"/>
        <end position="202"/>
    </location>
</feature>